<organism evidence="4">
    <name type="scientific">Perkinsus marinus (strain ATCC 50983 / TXsc)</name>
    <dbReference type="NCBI Taxonomy" id="423536"/>
    <lineage>
        <taxon>Eukaryota</taxon>
        <taxon>Sar</taxon>
        <taxon>Alveolata</taxon>
        <taxon>Perkinsozoa</taxon>
        <taxon>Perkinsea</taxon>
        <taxon>Perkinsida</taxon>
        <taxon>Perkinsidae</taxon>
        <taxon>Perkinsus</taxon>
    </lineage>
</organism>
<feature type="region of interest" description="Disordered" evidence="1">
    <location>
        <begin position="1"/>
        <end position="29"/>
    </location>
</feature>
<feature type="transmembrane region" description="Helical" evidence="2">
    <location>
        <begin position="88"/>
        <end position="114"/>
    </location>
</feature>
<keyword evidence="2" id="KW-0812">Transmembrane</keyword>
<proteinExistence type="predicted"/>
<evidence type="ECO:0000256" key="1">
    <source>
        <dbReference type="SAM" id="MobiDB-lite"/>
    </source>
</evidence>
<dbReference type="RefSeq" id="XP_002777673.1">
    <property type="nucleotide sequence ID" value="XM_002777627.1"/>
</dbReference>
<gene>
    <name evidence="3" type="ORF">Pmar_PMAR016420</name>
</gene>
<keyword evidence="2" id="KW-0472">Membrane</keyword>
<keyword evidence="2" id="KW-1133">Transmembrane helix</keyword>
<dbReference type="OrthoDB" id="10629563at2759"/>
<dbReference type="EMBL" id="GG678232">
    <property type="protein sequence ID" value="EER09489.1"/>
    <property type="molecule type" value="Genomic_DNA"/>
</dbReference>
<reference evidence="3 4" key="1">
    <citation type="submission" date="2008-07" db="EMBL/GenBank/DDBJ databases">
        <authorList>
            <person name="El-Sayed N."/>
            <person name="Caler E."/>
            <person name="Inman J."/>
            <person name="Amedeo P."/>
            <person name="Hass B."/>
            <person name="Wortman J."/>
        </authorList>
    </citation>
    <scope>NUCLEOTIDE SEQUENCE [LARGE SCALE GENOMIC DNA]</scope>
    <source>
        <strain evidence="4">ATCC 50983 / TXsc</strain>
    </source>
</reference>
<dbReference type="AlphaFoldDB" id="C5L182"/>
<dbReference type="GeneID" id="9052385"/>
<keyword evidence="4" id="KW-1185">Reference proteome</keyword>
<evidence type="ECO:0000256" key="2">
    <source>
        <dbReference type="SAM" id="Phobius"/>
    </source>
</evidence>
<sequence length="212" mass="22368">MSRMASESGYGGGGGGGPMEQHENMGFNPMDPDDEETIAWLMGPRSVDILKHGGGAQHSLYTASGGGGIARFILYIALLSLESMAPFIIMATALAGAALIVQGIVSTVFAFGGVSPSHALLDLIIDSPSEWSDWFILLLLLLIFAWGVAVQSKDYEKVLYRSNNLIASPRHTIEEQITCPVPQHRAPITPVATAATSSAGVGAVYHRLDDGG</sequence>
<dbReference type="InParanoid" id="C5L182"/>
<accession>C5L182</accession>
<name>C5L182_PERM5</name>
<evidence type="ECO:0000313" key="4">
    <source>
        <dbReference type="Proteomes" id="UP000007800"/>
    </source>
</evidence>
<dbReference type="Proteomes" id="UP000007800">
    <property type="component" value="Unassembled WGS sequence"/>
</dbReference>
<feature type="transmembrane region" description="Helical" evidence="2">
    <location>
        <begin position="60"/>
        <end position="81"/>
    </location>
</feature>
<evidence type="ECO:0000313" key="3">
    <source>
        <dbReference type="EMBL" id="EER09489.1"/>
    </source>
</evidence>
<feature type="compositionally biased region" description="Gly residues" evidence="1">
    <location>
        <begin position="9"/>
        <end position="18"/>
    </location>
</feature>
<feature type="transmembrane region" description="Helical" evidence="2">
    <location>
        <begin position="134"/>
        <end position="152"/>
    </location>
</feature>
<protein>
    <submittedName>
        <fullName evidence="3">Uncharacterized protein</fullName>
    </submittedName>
</protein>